<reference evidence="7 8" key="1">
    <citation type="submission" date="2016-10" db="EMBL/GenBank/DDBJ databases">
        <title>Draft Genome sequence of Roseomonas sp. strain M3.</title>
        <authorList>
            <person name="Subhash Y."/>
            <person name="Lee S."/>
        </authorList>
    </citation>
    <scope>NUCLEOTIDE SEQUENCE [LARGE SCALE GENOMIC DNA]</scope>
    <source>
        <strain evidence="7 8">M3</strain>
    </source>
</reference>
<sequence length="305" mass="32354">MDLRQLRSFLQIAESGSLSKASDRLRLAQPALSRQIRLLEAEVGLALFTRHGRGMQLTEAGRALLERVTGPLRQIERSVEEVRALASEVRGQVALGLMPTTSHVLSGRLARRVAAELPGVSLRIVEGYAGHLVEWLQRGQLDVSLLYGPGDGLHLRCETLLHDTLALIGPAGALDGTPVGVDTLAALPMVLPSRPHGLRLLIETAASRAGAPLAVRFEADSFRVIKDLVAAGLGHSVLPPSSIAAEEAARQFSMAPLTPPIRRQILLVRPPDRADTRATGAVVALLKAEVAAMLAAGDWAGASPA</sequence>
<accession>A0A1V2H1J6</accession>
<keyword evidence="4" id="KW-0010">Activator</keyword>
<dbReference type="Pfam" id="PF03466">
    <property type="entry name" value="LysR_substrate"/>
    <property type="match status" value="1"/>
</dbReference>
<dbReference type="InterPro" id="IPR000847">
    <property type="entry name" value="LysR_HTH_N"/>
</dbReference>
<evidence type="ECO:0000256" key="1">
    <source>
        <dbReference type="ARBA" id="ARBA00009437"/>
    </source>
</evidence>
<proteinExistence type="inferred from homology"/>
<dbReference type="EMBL" id="MLCO01000110">
    <property type="protein sequence ID" value="ONG53181.1"/>
    <property type="molecule type" value="Genomic_DNA"/>
</dbReference>
<gene>
    <name evidence="7" type="ORF">BKE38_13105</name>
</gene>
<dbReference type="InterPro" id="IPR005119">
    <property type="entry name" value="LysR_subst-bd"/>
</dbReference>
<evidence type="ECO:0000313" key="7">
    <source>
        <dbReference type="EMBL" id="ONG53181.1"/>
    </source>
</evidence>
<dbReference type="Proteomes" id="UP000188879">
    <property type="component" value="Unassembled WGS sequence"/>
</dbReference>
<dbReference type="RefSeq" id="WP_076957805.1">
    <property type="nucleotide sequence ID" value="NZ_MLCO01000110.1"/>
</dbReference>
<evidence type="ECO:0000256" key="4">
    <source>
        <dbReference type="ARBA" id="ARBA00023159"/>
    </source>
</evidence>
<dbReference type="InterPro" id="IPR036390">
    <property type="entry name" value="WH_DNA-bd_sf"/>
</dbReference>
<dbReference type="AlphaFoldDB" id="A0A1V2H1J6"/>
<dbReference type="InterPro" id="IPR036388">
    <property type="entry name" value="WH-like_DNA-bd_sf"/>
</dbReference>
<dbReference type="OrthoDB" id="8479357at2"/>
<keyword evidence="2" id="KW-0805">Transcription regulation</keyword>
<evidence type="ECO:0000256" key="3">
    <source>
        <dbReference type="ARBA" id="ARBA00023125"/>
    </source>
</evidence>
<comment type="similarity">
    <text evidence="1">Belongs to the LysR transcriptional regulatory family.</text>
</comment>
<keyword evidence="5" id="KW-0804">Transcription</keyword>
<dbReference type="Gene3D" id="1.10.10.10">
    <property type="entry name" value="Winged helix-like DNA-binding domain superfamily/Winged helix DNA-binding domain"/>
    <property type="match status" value="1"/>
</dbReference>
<evidence type="ECO:0000259" key="6">
    <source>
        <dbReference type="PROSITE" id="PS50931"/>
    </source>
</evidence>
<evidence type="ECO:0000256" key="2">
    <source>
        <dbReference type="ARBA" id="ARBA00023015"/>
    </source>
</evidence>
<dbReference type="FunFam" id="1.10.10.10:FF:000001">
    <property type="entry name" value="LysR family transcriptional regulator"/>
    <property type="match status" value="1"/>
</dbReference>
<dbReference type="PANTHER" id="PTHR30293:SF0">
    <property type="entry name" value="NITROGEN ASSIMILATION REGULATORY PROTEIN NAC"/>
    <property type="match status" value="1"/>
</dbReference>
<dbReference type="PANTHER" id="PTHR30293">
    <property type="entry name" value="TRANSCRIPTIONAL REGULATORY PROTEIN NAC-RELATED"/>
    <property type="match status" value="1"/>
</dbReference>
<organism evidence="7 8">
    <name type="scientific">Teichococcus deserti</name>
    <dbReference type="NCBI Taxonomy" id="1817963"/>
    <lineage>
        <taxon>Bacteria</taxon>
        <taxon>Pseudomonadati</taxon>
        <taxon>Pseudomonadota</taxon>
        <taxon>Alphaproteobacteria</taxon>
        <taxon>Acetobacterales</taxon>
        <taxon>Roseomonadaceae</taxon>
        <taxon>Roseomonas</taxon>
    </lineage>
</organism>
<evidence type="ECO:0000256" key="5">
    <source>
        <dbReference type="ARBA" id="ARBA00023163"/>
    </source>
</evidence>
<dbReference type="GO" id="GO:0003677">
    <property type="term" value="F:DNA binding"/>
    <property type="evidence" value="ECO:0007669"/>
    <property type="project" value="UniProtKB-KW"/>
</dbReference>
<dbReference type="PRINTS" id="PR00039">
    <property type="entry name" value="HTHLYSR"/>
</dbReference>
<comment type="caution">
    <text evidence="7">The sequence shown here is derived from an EMBL/GenBank/DDBJ whole genome shotgun (WGS) entry which is preliminary data.</text>
</comment>
<keyword evidence="3" id="KW-0238">DNA-binding</keyword>
<dbReference type="SUPFAM" id="SSF46785">
    <property type="entry name" value="Winged helix' DNA-binding domain"/>
    <property type="match status" value="1"/>
</dbReference>
<dbReference type="SUPFAM" id="SSF53850">
    <property type="entry name" value="Periplasmic binding protein-like II"/>
    <property type="match status" value="1"/>
</dbReference>
<dbReference type="Gene3D" id="3.40.190.290">
    <property type="match status" value="1"/>
</dbReference>
<dbReference type="GO" id="GO:2000142">
    <property type="term" value="P:regulation of DNA-templated transcription initiation"/>
    <property type="evidence" value="ECO:0007669"/>
    <property type="project" value="TreeGrafter"/>
</dbReference>
<dbReference type="PROSITE" id="PS50931">
    <property type="entry name" value="HTH_LYSR"/>
    <property type="match status" value="1"/>
</dbReference>
<keyword evidence="8" id="KW-1185">Reference proteome</keyword>
<evidence type="ECO:0000313" key="8">
    <source>
        <dbReference type="Proteomes" id="UP000188879"/>
    </source>
</evidence>
<protein>
    <recommendedName>
        <fullName evidence="6">HTH lysR-type domain-containing protein</fullName>
    </recommendedName>
</protein>
<name>A0A1V2H1J6_9PROT</name>
<feature type="domain" description="HTH lysR-type" evidence="6">
    <location>
        <begin position="1"/>
        <end position="58"/>
    </location>
</feature>
<dbReference type="GO" id="GO:0003700">
    <property type="term" value="F:DNA-binding transcription factor activity"/>
    <property type="evidence" value="ECO:0007669"/>
    <property type="project" value="InterPro"/>
</dbReference>
<dbReference type="Pfam" id="PF00126">
    <property type="entry name" value="HTH_1"/>
    <property type="match status" value="1"/>
</dbReference>